<sequence>MSTTAATAGCPVVGREMLATGFPNDWLDQTMSYQLIQTTSFAMHPRLVEYNAVALDWMYCSCLLVISSQDHLLNRHDVVSTYSNDIVCYASSTD</sequence>
<name>A0A2Z7AYD7_9LAMI</name>
<dbReference type="Proteomes" id="UP000250235">
    <property type="component" value="Unassembled WGS sequence"/>
</dbReference>
<dbReference type="GO" id="GO:0016301">
    <property type="term" value="F:kinase activity"/>
    <property type="evidence" value="ECO:0007669"/>
    <property type="project" value="UniProtKB-KW"/>
</dbReference>
<accession>A0A2Z7AYD7</accession>
<keyword evidence="1" id="KW-0418">Kinase</keyword>
<keyword evidence="2" id="KW-1185">Reference proteome</keyword>
<evidence type="ECO:0000313" key="1">
    <source>
        <dbReference type="EMBL" id="KZV26368.1"/>
    </source>
</evidence>
<gene>
    <name evidence="1" type="ORF">F511_38478</name>
</gene>
<dbReference type="EMBL" id="KV011275">
    <property type="protein sequence ID" value="KZV26368.1"/>
    <property type="molecule type" value="Genomic_DNA"/>
</dbReference>
<proteinExistence type="predicted"/>
<protein>
    <submittedName>
        <fullName evidence="1">Serine/threonine-protein kinase TOR-like</fullName>
    </submittedName>
</protein>
<keyword evidence="1" id="KW-0808">Transferase</keyword>
<dbReference type="AlphaFoldDB" id="A0A2Z7AYD7"/>
<reference evidence="1 2" key="1">
    <citation type="journal article" date="2015" name="Proc. Natl. Acad. Sci. U.S.A.">
        <title>The resurrection genome of Boea hygrometrica: A blueprint for survival of dehydration.</title>
        <authorList>
            <person name="Xiao L."/>
            <person name="Yang G."/>
            <person name="Zhang L."/>
            <person name="Yang X."/>
            <person name="Zhao S."/>
            <person name="Ji Z."/>
            <person name="Zhou Q."/>
            <person name="Hu M."/>
            <person name="Wang Y."/>
            <person name="Chen M."/>
            <person name="Xu Y."/>
            <person name="Jin H."/>
            <person name="Xiao X."/>
            <person name="Hu G."/>
            <person name="Bao F."/>
            <person name="Hu Y."/>
            <person name="Wan P."/>
            <person name="Li L."/>
            <person name="Deng X."/>
            <person name="Kuang T."/>
            <person name="Xiang C."/>
            <person name="Zhu J.K."/>
            <person name="Oliver M.J."/>
            <person name="He Y."/>
        </authorList>
    </citation>
    <scope>NUCLEOTIDE SEQUENCE [LARGE SCALE GENOMIC DNA]</scope>
    <source>
        <strain evidence="2">cv. XS01</strain>
    </source>
</reference>
<organism evidence="1 2">
    <name type="scientific">Dorcoceras hygrometricum</name>
    <dbReference type="NCBI Taxonomy" id="472368"/>
    <lineage>
        <taxon>Eukaryota</taxon>
        <taxon>Viridiplantae</taxon>
        <taxon>Streptophyta</taxon>
        <taxon>Embryophyta</taxon>
        <taxon>Tracheophyta</taxon>
        <taxon>Spermatophyta</taxon>
        <taxon>Magnoliopsida</taxon>
        <taxon>eudicotyledons</taxon>
        <taxon>Gunneridae</taxon>
        <taxon>Pentapetalae</taxon>
        <taxon>asterids</taxon>
        <taxon>lamiids</taxon>
        <taxon>Lamiales</taxon>
        <taxon>Gesneriaceae</taxon>
        <taxon>Didymocarpoideae</taxon>
        <taxon>Trichosporeae</taxon>
        <taxon>Loxocarpinae</taxon>
        <taxon>Dorcoceras</taxon>
    </lineage>
</organism>
<evidence type="ECO:0000313" key="2">
    <source>
        <dbReference type="Proteomes" id="UP000250235"/>
    </source>
</evidence>